<protein>
    <submittedName>
        <fullName evidence="1">Uncharacterized protein</fullName>
    </submittedName>
</protein>
<dbReference type="Proteomes" id="UP000271256">
    <property type="component" value="Unassembled WGS sequence"/>
</dbReference>
<dbReference type="EMBL" id="RBWE01000001">
    <property type="protein sequence ID" value="RKO67154.1"/>
    <property type="molecule type" value="Genomic_DNA"/>
</dbReference>
<proteinExistence type="predicted"/>
<comment type="caution">
    <text evidence="1">The sequence shown here is derived from an EMBL/GenBank/DDBJ whole genome shotgun (WGS) entry which is preliminary data.</text>
</comment>
<gene>
    <name evidence="1" type="ORF">D7024_09455</name>
</gene>
<evidence type="ECO:0000313" key="2">
    <source>
        <dbReference type="Proteomes" id="UP000271256"/>
    </source>
</evidence>
<evidence type="ECO:0000313" key="1">
    <source>
        <dbReference type="EMBL" id="RKO67154.1"/>
    </source>
</evidence>
<name>A0A494X2T0_9FIRM</name>
<accession>A0A494X2T0</accession>
<keyword evidence="2" id="KW-1185">Reference proteome</keyword>
<organism evidence="1 2">
    <name type="scientific">Desulfofundulus salinus</name>
    <dbReference type="NCBI Taxonomy" id="2419843"/>
    <lineage>
        <taxon>Bacteria</taxon>
        <taxon>Bacillati</taxon>
        <taxon>Bacillota</taxon>
        <taxon>Clostridia</taxon>
        <taxon>Eubacteriales</taxon>
        <taxon>Peptococcaceae</taxon>
        <taxon>Desulfofundulus</taxon>
    </lineage>
</organism>
<dbReference type="AlphaFoldDB" id="A0A494X2T0"/>
<reference evidence="1 2" key="1">
    <citation type="submission" date="2018-10" db="EMBL/GenBank/DDBJ databases">
        <authorList>
            <person name="Grouzdev D.S."/>
            <person name="Krutkina M.S."/>
            <person name="Tourova T.P."/>
            <person name="Nazina T.N."/>
        </authorList>
    </citation>
    <scope>NUCLEOTIDE SEQUENCE [LARGE SCALE GENOMIC DNA]</scope>
    <source>
        <strain evidence="1 2">435</strain>
    </source>
</reference>
<dbReference type="OrthoDB" id="1812391at2"/>
<dbReference type="RefSeq" id="WP_121451568.1">
    <property type="nucleotide sequence ID" value="NZ_RBWE01000001.1"/>
</dbReference>
<sequence>MKMIQLEEAIKDQYARRVARAIEAEDADALARVIPHHVIYEKPGMALEILGRAVNVASCETYRWVRQWLRNSDNDCLRARGDKRWQVMVLLEAVCEKNNHERSLERKKRDYRAGAKLRWGRV</sequence>